<dbReference type="AlphaFoldDB" id="A0A0C3BMB7"/>
<reference evidence="2 3" key="1">
    <citation type="submission" date="2014-04" db="EMBL/GenBank/DDBJ databases">
        <authorList>
            <consortium name="DOE Joint Genome Institute"/>
            <person name="Kuo A."/>
            <person name="Tarkka M."/>
            <person name="Buscot F."/>
            <person name="Kohler A."/>
            <person name="Nagy L.G."/>
            <person name="Floudas D."/>
            <person name="Copeland A."/>
            <person name="Barry K.W."/>
            <person name="Cichocki N."/>
            <person name="Veneault-Fourrey C."/>
            <person name="LaButti K."/>
            <person name="Lindquist E.A."/>
            <person name="Lipzen A."/>
            <person name="Lundell T."/>
            <person name="Morin E."/>
            <person name="Murat C."/>
            <person name="Sun H."/>
            <person name="Tunlid A."/>
            <person name="Henrissat B."/>
            <person name="Grigoriev I.V."/>
            <person name="Hibbett D.S."/>
            <person name="Martin F."/>
            <person name="Nordberg H.P."/>
            <person name="Cantor M.N."/>
            <person name="Hua S.X."/>
        </authorList>
    </citation>
    <scope>NUCLEOTIDE SEQUENCE [LARGE SCALE GENOMIC DNA]</scope>
    <source>
        <strain evidence="2 3">F 1598</strain>
    </source>
</reference>
<organism evidence="2 3">
    <name type="scientific">Piloderma croceum (strain F 1598)</name>
    <dbReference type="NCBI Taxonomy" id="765440"/>
    <lineage>
        <taxon>Eukaryota</taxon>
        <taxon>Fungi</taxon>
        <taxon>Dikarya</taxon>
        <taxon>Basidiomycota</taxon>
        <taxon>Agaricomycotina</taxon>
        <taxon>Agaricomycetes</taxon>
        <taxon>Agaricomycetidae</taxon>
        <taxon>Atheliales</taxon>
        <taxon>Atheliaceae</taxon>
        <taxon>Piloderma</taxon>
    </lineage>
</organism>
<gene>
    <name evidence="2" type="ORF">PILCRDRAFT_11166</name>
</gene>
<name>A0A0C3BMB7_PILCF</name>
<feature type="domain" description="AB hydrolase-1" evidence="1">
    <location>
        <begin position="41"/>
        <end position="262"/>
    </location>
</feature>
<reference evidence="3" key="2">
    <citation type="submission" date="2015-01" db="EMBL/GenBank/DDBJ databases">
        <title>Evolutionary Origins and Diversification of the Mycorrhizal Mutualists.</title>
        <authorList>
            <consortium name="DOE Joint Genome Institute"/>
            <consortium name="Mycorrhizal Genomics Consortium"/>
            <person name="Kohler A."/>
            <person name="Kuo A."/>
            <person name="Nagy L.G."/>
            <person name="Floudas D."/>
            <person name="Copeland A."/>
            <person name="Barry K.W."/>
            <person name="Cichocki N."/>
            <person name="Veneault-Fourrey C."/>
            <person name="LaButti K."/>
            <person name="Lindquist E.A."/>
            <person name="Lipzen A."/>
            <person name="Lundell T."/>
            <person name="Morin E."/>
            <person name="Murat C."/>
            <person name="Riley R."/>
            <person name="Ohm R."/>
            <person name="Sun H."/>
            <person name="Tunlid A."/>
            <person name="Henrissat B."/>
            <person name="Grigoriev I.V."/>
            <person name="Hibbett D.S."/>
            <person name="Martin F."/>
        </authorList>
    </citation>
    <scope>NUCLEOTIDE SEQUENCE [LARGE SCALE GENOMIC DNA]</scope>
    <source>
        <strain evidence="3">F 1598</strain>
    </source>
</reference>
<evidence type="ECO:0000313" key="2">
    <source>
        <dbReference type="EMBL" id="KIM78457.1"/>
    </source>
</evidence>
<dbReference type="SUPFAM" id="SSF53474">
    <property type="entry name" value="alpha/beta-Hydrolases"/>
    <property type="match status" value="1"/>
</dbReference>
<dbReference type="PANTHER" id="PTHR42886:SF53">
    <property type="entry name" value="ALPHA_BETA-HYDROLASES SUPERFAMILY PROTEIN"/>
    <property type="match status" value="1"/>
</dbReference>
<dbReference type="EMBL" id="KN833016">
    <property type="protein sequence ID" value="KIM78457.1"/>
    <property type="molecule type" value="Genomic_DNA"/>
</dbReference>
<dbReference type="InterPro" id="IPR000073">
    <property type="entry name" value="AB_hydrolase_1"/>
</dbReference>
<dbReference type="PANTHER" id="PTHR42886">
    <property type="entry name" value="RE40534P-RELATED"/>
    <property type="match status" value="1"/>
</dbReference>
<evidence type="ECO:0000313" key="3">
    <source>
        <dbReference type="Proteomes" id="UP000054166"/>
    </source>
</evidence>
<dbReference type="OrthoDB" id="9988524at2759"/>
<dbReference type="Gene3D" id="3.40.50.1820">
    <property type="entry name" value="alpha/beta hydrolase"/>
    <property type="match status" value="1"/>
</dbReference>
<sequence length="289" mass="33290">MTSRKTTKHYIPHPDERDISIVGVLEQFAPNSPTEGRKIALILHGSMGHKDYLFQKRLAHHLPMDSFRFDFRGNHETGGEFKQGRIREDVVDLEVVVGYLKSKFGYKIDMLVGHSRGSVVAFHWICKSEDGRRVSAMVNVSGRYRMQLIYERFKSMKNWQSDIDTKGYFEWNVTVARKPITGRIYPDDLQDFMSWDTSIVWTQFPAQVDVLSLHGIHDQTVPVYDALIYARALADRSPGTHNLHLVEGADHNFTGRHEETVDVILDWWKMQQCGQLKSGIWQTGVQGKL</sequence>
<accession>A0A0C3BMB7</accession>
<dbReference type="Pfam" id="PF12697">
    <property type="entry name" value="Abhydrolase_6"/>
    <property type="match status" value="1"/>
</dbReference>
<keyword evidence="3" id="KW-1185">Reference proteome</keyword>
<protein>
    <recommendedName>
        <fullName evidence="1">AB hydrolase-1 domain-containing protein</fullName>
    </recommendedName>
</protein>
<dbReference type="InParanoid" id="A0A0C3BMB7"/>
<dbReference type="HOGENOM" id="CLU_048353_0_1_1"/>
<evidence type="ECO:0000259" key="1">
    <source>
        <dbReference type="Pfam" id="PF12697"/>
    </source>
</evidence>
<dbReference type="InterPro" id="IPR029058">
    <property type="entry name" value="AB_hydrolase_fold"/>
</dbReference>
<dbReference type="Proteomes" id="UP000054166">
    <property type="component" value="Unassembled WGS sequence"/>
</dbReference>
<dbReference type="STRING" id="765440.A0A0C3BMB7"/>
<proteinExistence type="predicted"/>